<accession>A0ABD1TWU3</accession>
<evidence type="ECO:0000313" key="2">
    <source>
        <dbReference type="EMBL" id="KAL2517201.1"/>
    </source>
</evidence>
<organism evidence="2 3">
    <name type="scientific">Abeliophyllum distichum</name>
    <dbReference type="NCBI Taxonomy" id="126358"/>
    <lineage>
        <taxon>Eukaryota</taxon>
        <taxon>Viridiplantae</taxon>
        <taxon>Streptophyta</taxon>
        <taxon>Embryophyta</taxon>
        <taxon>Tracheophyta</taxon>
        <taxon>Spermatophyta</taxon>
        <taxon>Magnoliopsida</taxon>
        <taxon>eudicotyledons</taxon>
        <taxon>Gunneridae</taxon>
        <taxon>Pentapetalae</taxon>
        <taxon>asterids</taxon>
        <taxon>lamiids</taxon>
        <taxon>Lamiales</taxon>
        <taxon>Oleaceae</taxon>
        <taxon>Forsythieae</taxon>
        <taxon>Abeliophyllum</taxon>
    </lineage>
</organism>
<evidence type="ECO:0000256" key="1">
    <source>
        <dbReference type="SAM" id="Phobius"/>
    </source>
</evidence>
<keyword evidence="1" id="KW-1133">Transmembrane helix</keyword>
<dbReference type="Proteomes" id="UP001604336">
    <property type="component" value="Unassembled WGS sequence"/>
</dbReference>
<keyword evidence="1" id="KW-0472">Membrane</keyword>
<proteinExistence type="predicted"/>
<keyword evidence="1" id="KW-0812">Transmembrane</keyword>
<feature type="transmembrane region" description="Helical" evidence="1">
    <location>
        <begin position="74"/>
        <end position="95"/>
    </location>
</feature>
<dbReference type="EMBL" id="JBFOLK010000004">
    <property type="protein sequence ID" value="KAL2517201.1"/>
    <property type="molecule type" value="Genomic_DNA"/>
</dbReference>
<gene>
    <name evidence="2" type="ORF">Adt_13448</name>
</gene>
<keyword evidence="3" id="KW-1185">Reference proteome</keyword>
<reference evidence="3" key="1">
    <citation type="submission" date="2024-07" db="EMBL/GenBank/DDBJ databases">
        <title>Two chromosome-level genome assemblies of Korean endemic species Abeliophyllum distichum and Forsythia ovata (Oleaceae).</title>
        <authorList>
            <person name="Jang H."/>
        </authorList>
    </citation>
    <scope>NUCLEOTIDE SEQUENCE [LARGE SCALE GENOMIC DNA]</scope>
</reference>
<evidence type="ECO:0000313" key="3">
    <source>
        <dbReference type="Proteomes" id="UP001604336"/>
    </source>
</evidence>
<protein>
    <submittedName>
        <fullName evidence="2">Uncharacterized protein</fullName>
    </submittedName>
</protein>
<comment type="caution">
    <text evidence="2">The sequence shown here is derived from an EMBL/GenBank/DDBJ whole genome shotgun (WGS) entry which is preliminary data.</text>
</comment>
<name>A0ABD1TWU3_9LAMI</name>
<sequence length="127" mass="14372">METRLCCNASLPLGLGLSQQAFSIMETCLYYNASPTWDLAHRRKPLPIMETRLCCSAYPIWTWSLFTTKPSPSWRLVFAAVPLHWYLALFAASLLHHGDSPLLQCLSHWDLAFSEASLLHHGDLSLL</sequence>
<dbReference type="AlphaFoldDB" id="A0ABD1TWU3"/>